<name>A0ABV9VYQ1_9ACTN</name>
<evidence type="ECO:0000259" key="1">
    <source>
        <dbReference type="Pfam" id="PF17765"/>
    </source>
</evidence>
<accession>A0ABV9VYQ1</accession>
<gene>
    <name evidence="2" type="ORF">ACFPIJ_22785</name>
</gene>
<comment type="caution">
    <text evidence="2">The sequence shown here is derived from an EMBL/GenBank/DDBJ whole genome shotgun (WGS) entry which is preliminary data.</text>
</comment>
<evidence type="ECO:0000313" key="3">
    <source>
        <dbReference type="Proteomes" id="UP001595912"/>
    </source>
</evidence>
<organism evidence="2 3">
    <name type="scientific">Dactylosporangium cerinum</name>
    <dbReference type="NCBI Taxonomy" id="1434730"/>
    <lineage>
        <taxon>Bacteria</taxon>
        <taxon>Bacillati</taxon>
        <taxon>Actinomycetota</taxon>
        <taxon>Actinomycetes</taxon>
        <taxon>Micromonosporales</taxon>
        <taxon>Micromonosporaceae</taxon>
        <taxon>Dactylosporangium</taxon>
    </lineage>
</organism>
<dbReference type="Gene3D" id="3.30.450.180">
    <property type="match status" value="1"/>
</dbReference>
<proteinExistence type="predicted"/>
<sequence length="158" mass="17678">MVGFIGDPLPEGLALHAGLDEWPPRTRNIIRYVFTHPAARSVLGDWERSAATCVANLRHLIGIDPGAPDLHGIHEELAAASADFRRLWNGHDVHPRRTGRKTFHHPQVGDIVLTHQTWHQHDSATRLSLYQPEPAHTDQVTLLAHTLQPSGRPDRTFS</sequence>
<feature type="domain" description="MmyB-like transcription regulator ligand binding" evidence="1">
    <location>
        <begin position="13"/>
        <end position="141"/>
    </location>
</feature>
<dbReference type="Pfam" id="PF17765">
    <property type="entry name" value="MLTR_LBD"/>
    <property type="match status" value="1"/>
</dbReference>
<protein>
    <recommendedName>
        <fullName evidence="1">MmyB-like transcription regulator ligand binding domain-containing protein</fullName>
    </recommendedName>
</protein>
<dbReference type="PANTHER" id="PTHR35010:SF2">
    <property type="entry name" value="BLL4672 PROTEIN"/>
    <property type="match status" value="1"/>
</dbReference>
<reference evidence="3" key="1">
    <citation type="journal article" date="2019" name="Int. J. Syst. Evol. Microbiol.">
        <title>The Global Catalogue of Microorganisms (GCM) 10K type strain sequencing project: providing services to taxonomists for standard genome sequencing and annotation.</title>
        <authorList>
            <consortium name="The Broad Institute Genomics Platform"/>
            <consortium name="The Broad Institute Genome Sequencing Center for Infectious Disease"/>
            <person name="Wu L."/>
            <person name="Ma J."/>
        </authorList>
    </citation>
    <scope>NUCLEOTIDE SEQUENCE [LARGE SCALE GENOMIC DNA]</scope>
    <source>
        <strain evidence="3">CGMCC 4.7152</strain>
    </source>
</reference>
<dbReference type="PANTHER" id="PTHR35010">
    <property type="entry name" value="BLL4672 PROTEIN-RELATED"/>
    <property type="match status" value="1"/>
</dbReference>
<keyword evidence="3" id="KW-1185">Reference proteome</keyword>
<dbReference type="InterPro" id="IPR041413">
    <property type="entry name" value="MLTR_LBD"/>
</dbReference>
<dbReference type="Proteomes" id="UP001595912">
    <property type="component" value="Unassembled WGS sequence"/>
</dbReference>
<dbReference type="EMBL" id="JBHSIU010000027">
    <property type="protein sequence ID" value="MFC5000651.1"/>
    <property type="molecule type" value="Genomic_DNA"/>
</dbReference>
<evidence type="ECO:0000313" key="2">
    <source>
        <dbReference type="EMBL" id="MFC5000651.1"/>
    </source>
</evidence>
<dbReference type="RefSeq" id="WP_380117199.1">
    <property type="nucleotide sequence ID" value="NZ_JBHSIU010000027.1"/>
</dbReference>